<gene>
    <name evidence="2" type="ORF">TH19_18785</name>
</gene>
<reference evidence="2 3" key="1">
    <citation type="submission" date="2014-07" db="EMBL/GenBank/DDBJ databases">
        <title>Draft genome sequence of Thalassospira profundimaris 35.</title>
        <authorList>
            <person name="Lai Q."/>
            <person name="Shao Z."/>
        </authorList>
    </citation>
    <scope>NUCLEOTIDE SEQUENCE [LARGE SCALE GENOMIC DNA]</scope>
    <source>
        <strain evidence="2 3">35</strain>
    </source>
</reference>
<evidence type="ECO:0000313" key="2">
    <source>
        <dbReference type="EMBL" id="RCK32943.1"/>
    </source>
</evidence>
<dbReference type="SUPFAM" id="SSF55729">
    <property type="entry name" value="Acyl-CoA N-acyltransferases (Nat)"/>
    <property type="match status" value="1"/>
</dbReference>
<comment type="caution">
    <text evidence="2">The sequence shown here is derived from an EMBL/GenBank/DDBJ whole genome shotgun (WGS) entry which is preliminary data.</text>
</comment>
<dbReference type="InterPro" id="IPR000182">
    <property type="entry name" value="GNAT_dom"/>
</dbReference>
<organism evidence="2 3">
    <name type="scientific">Thalassospira profundimaris</name>
    <dbReference type="NCBI Taxonomy" id="502049"/>
    <lineage>
        <taxon>Bacteria</taxon>
        <taxon>Pseudomonadati</taxon>
        <taxon>Pseudomonadota</taxon>
        <taxon>Alphaproteobacteria</taxon>
        <taxon>Rhodospirillales</taxon>
        <taxon>Thalassospiraceae</taxon>
        <taxon>Thalassospira</taxon>
    </lineage>
</organism>
<name>A0A367W301_9PROT</name>
<dbReference type="AlphaFoldDB" id="A0A367W301"/>
<evidence type="ECO:0000313" key="3">
    <source>
        <dbReference type="Proteomes" id="UP000253226"/>
    </source>
</evidence>
<evidence type="ECO:0000259" key="1">
    <source>
        <dbReference type="Pfam" id="PF13302"/>
    </source>
</evidence>
<dbReference type="Gene3D" id="3.40.630.30">
    <property type="match status" value="1"/>
</dbReference>
<feature type="domain" description="N-acetyltransferase" evidence="1">
    <location>
        <begin position="198"/>
        <end position="292"/>
    </location>
</feature>
<dbReference type="Pfam" id="PF13302">
    <property type="entry name" value="Acetyltransf_3"/>
    <property type="match status" value="1"/>
</dbReference>
<proteinExistence type="predicted"/>
<sequence>MHLVPVTKENIERHVAFRILVSDEEQRNYYATVDMANVILANGNEYSLQDDNGDIHAAVVISRKPGIDDNIVVLISVEIDGKDPQKLADCLHQVLLKENGRLASHTTRYRIYNLPHNPYRKEDMENWGFAEVVGSYRYEREVGPPREGEFPHADRAIAKGYQSILLDDAYIEQHPDIFEKLADIYNRAFLTRSSVNMTTAERLEDTYRKETNGMIIAKIGDEVTGCIGLTHLGNSILSPQYCCLRRHWGTGSVDLMCRHLAEHVAEQWNLPIIGYAEATNAASWKALERFGLTRVEEYLMWERVIPAAERFVI</sequence>
<dbReference type="InterPro" id="IPR016181">
    <property type="entry name" value="Acyl_CoA_acyltransferase"/>
</dbReference>
<dbReference type="OrthoDB" id="7331388at2"/>
<accession>A0A367W301</accession>
<protein>
    <recommendedName>
        <fullName evidence="1">N-acetyltransferase domain-containing protein</fullName>
    </recommendedName>
</protein>
<dbReference type="Proteomes" id="UP000253226">
    <property type="component" value="Unassembled WGS sequence"/>
</dbReference>
<dbReference type="EMBL" id="JPWF01000014">
    <property type="protein sequence ID" value="RCK32943.1"/>
    <property type="molecule type" value="Genomic_DNA"/>
</dbReference>
<dbReference type="GO" id="GO:0016747">
    <property type="term" value="F:acyltransferase activity, transferring groups other than amino-acyl groups"/>
    <property type="evidence" value="ECO:0007669"/>
    <property type="project" value="InterPro"/>
</dbReference>
<dbReference type="RefSeq" id="WP_114103782.1">
    <property type="nucleotide sequence ID" value="NZ_JPWF01000014.1"/>
</dbReference>